<sequence length="317" mass="33736">MTSPADAPGAAPLVDVVVPTNRVSPYLGAALASVAAQTHARWDLIVVDDGSGRGDDLARIVAGVAGARIVHRENGGAAAARNTGIAAGSGEIVAFLDDDDVWPPDRLERLVAALGADAGALGAFGDGIDIDAEGVAFDSWHTPQATSDEYLRGDTPIPRITTLAVRRRAFELAGTFDEDFGLSQDTEFTLRVLRRGRLVTSGAVVVEYRRHDRNATAADWRRRHAAGSRAVRANLEDAERRGDAHHVAALRRNARLLDRAYASWSAGRVIGLLRQRRAGDAGADLWDSLRLSPWGVLTGWASTLASKLGARSRRSGA</sequence>
<dbReference type="Proteomes" id="UP001144396">
    <property type="component" value="Unassembled WGS sequence"/>
</dbReference>
<dbReference type="PANTHER" id="PTHR22916">
    <property type="entry name" value="GLYCOSYLTRANSFERASE"/>
    <property type="match status" value="1"/>
</dbReference>
<accession>A0A9W6FRQ8</accession>
<dbReference type="Gene3D" id="3.90.550.10">
    <property type="entry name" value="Spore Coat Polysaccharide Biosynthesis Protein SpsA, Chain A"/>
    <property type="match status" value="1"/>
</dbReference>
<proteinExistence type="predicted"/>
<dbReference type="RefSeq" id="WP_281883848.1">
    <property type="nucleotide sequence ID" value="NZ_BSDP01000001.1"/>
</dbReference>
<evidence type="ECO:0000259" key="1">
    <source>
        <dbReference type="Pfam" id="PF00535"/>
    </source>
</evidence>
<dbReference type="Pfam" id="PF00535">
    <property type="entry name" value="Glycos_transf_2"/>
    <property type="match status" value="1"/>
</dbReference>
<dbReference type="CDD" id="cd00761">
    <property type="entry name" value="Glyco_tranf_GTA_type"/>
    <property type="match status" value="1"/>
</dbReference>
<dbReference type="GO" id="GO:0016758">
    <property type="term" value="F:hexosyltransferase activity"/>
    <property type="evidence" value="ECO:0007669"/>
    <property type="project" value="UniProtKB-ARBA"/>
</dbReference>
<dbReference type="InterPro" id="IPR001173">
    <property type="entry name" value="Glyco_trans_2-like"/>
</dbReference>
<gene>
    <name evidence="2" type="ORF">ARHIZOSPH14_16050</name>
</gene>
<dbReference type="EMBL" id="BSDP01000001">
    <property type="protein sequence ID" value="GLI27363.1"/>
    <property type="molecule type" value="Genomic_DNA"/>
</dbReference>
<keyword evidence="3" id="KW-1185">Reference proteome</keyword>
<evidence type="ECO:0000313" key="2">
    <source>
        <dbReference type="EMBL" id="GLI27363.1"/>
    </source>
</evidence>
<dbReference type="PANTHER" id="PTHR22916:SF3">
    <property type="entry name" value="UDP-GLCNAC:BETAGAL BETA-1,3-N-ACETYLGLUCOSAMINYLTRANSFERASE-LIKE PROTEIN 1"/>
    <property type="match status" value="1"/>
</dbReference>
<feature type="domain" description="Glycosyltransferase 2-like" evidence="1">
    <location>
        <begin position="16"/>
        <end position="129"/>
    </location>
</feature>
<dbReference type="AlphaFoldDB" id="A0A9W6FRQ8"/>
<name>A0A9W6FRQ8_9MICO</name>
<protein>
    <recommendedName>
        <fullName evidence="1">Glycosyltransferase 2-like domain-containing protein</fullName>
    </recommendedName>
</protein>
<reference evidence="2" key="1">
    <citation type="submission" date="2022-12" db="EMBL/GenBank/DDBJ databases">
        <title>Reference genome sequencing for broad-spectrum identification of bacterial and archaeal isolates by mass spectrometry.</title>
        <authorList>
            <person name="Sekiguchi Y."/>
            <person name="Tourlousse D.M."/>
        </authorList>
    </citation>
    <scope>NUCLEOTIDE SEQUENCE</scope>
    <source>
        <strain evidence="2">14</strain>
    </source>
</reference>
<dbReference type="SUPFAM" id="SSF53448">
    <property type="entry name" value="Nucleotide-diphospho-sugar transferases"/>
    <property type="match status" value="1"/>
</dbReference>
<comment type="caution">
    <text evidence="2">The sequence shown here is derived from an EMBL/GenBank/DDBJ whole genome shotgun (WGS) entry which is preliminary data.</text>
</comment>
<dbReference type="InterPro" id="IPR029044">
    <property type="entry name" value="Nucleotide-diphossugar_trans"/>
</dbReference>
<organism evidence="2 3">
    <name type="scientific">Agromyces rhizosphaerae</name>
    <dbReference type="NCBI Taxonomy" id="88374"/>
    <lineage>
        <taxon>Bacteria</taxon>
        <taxon>Bacillati</taxon>
        <taxon>Actinomycetota</taxon>
        <taxon>Actinomycetes</taxon>
        <taxon>Micrococcales</taxon>
        <taxon>Microbacteriaceae</taxon>
        <taxon>Agromyces</taxon>
    </lineage>
</organism>
<evidence type="ECO:0000313" key="3">
    <source>
        <dbReference type="Proteomes" id="UP001144396"/>
    </source>
</evidence>